<dbReference type="STRING" id="149040.A0A194WU35"/>
<gene>
    <name evidence="7" type="ORF">LY89DRAFT_556719</name>
</gene>
<dbReference type="AlphaFoldDB" id="A0A194WU35"/>
<evidence type="ECO:0000256" key="3">
    <source>
        <dbReference type="ARBA" id="ARBA00023015"/>
    </source>
</evidence>
<dbReference type="OrthoDB" id="2447880at2759"/>
<dbReference type="InterPro" id="IPR004026">
    <property type="entry name" value="Ada_DNA_repair_Zn-bd"/>
</dbReference>
<evidence type="ECO:0000256" key="4">
    <source>
        <dbReference type="ARBA" id="ARBA00023159"/>
    </source>
</evidence>
<dbReference type="GeneID" id="28818108"/>
<dbReference type="GO" id="GO:0043565">
    <property type="term" value="F:sequence-specific DNA binding"/>
    <property type="evidence" value="ECO:0007669"/>
    <property type="project" value="InterPro"/>
</dbReference>
<organism evidence="7 8">
    <name type="scientific">Mollisia scopiformis</name>
    <name type="common">Conifer needle endophyte fungus</name>
    <name type="synonym">Phialocephala scopiformis</name>
    <dbReference type="NCBI Taxonomy" id="149040"/>
    <lineage>
        <taxon>Eukaryota</taxon>
        <taxon>Fungi</taxon>
        <taxon>Dikarya</taxon>
        <taxon>Ascomycota</taxon>
        <taxon>Pezizomycotina</taxon>
        <taxon>Leotiomycetes</taxon>
        <taxon>Helotiales</taxon>
        <taxon>Mollisiaceae</taxon>
        <taxon>Mollisia</taxon>
    </lineage>
</organism>
<reference evidence="7 8" key="1">
    <citation type="submission" date="2015-10" db="EMBL/GenBank/DDBJ databases">
        <title>Full genome of DAOMC 229536 Phialocephala scopiformis, a fungal endophyte of spruce producing the potent anti-insectan compound rugulosin.</title>
        <authorList>
            <consortium name="DOE Joint Genome Institute"/>
            <person name="Walker A.K."/>
            <person name="Frasz S.L."/>
            <person name="Seifert K.A."/>
            <person name="Miller J.D."/>
            <person name="Mondo S.J."/>
            <person name="Labutti K."/>
            <person name="Lipzen A."/>
            <person name="Dockter R."/>
            <person name="Kennedy M."/>
            <person name="Grigoriev I.V."/>
            <person name="Spatafora J.W."/>
        </authorList>
    </citation>
    <scope>NUCLEOTIDE SEQUENCE [LARGE SCALE GENOMIC DNA]</scope>
    <source>
        <strain evidence="7 8">CBS 120377</strain>
    </source>
</reference>
<dbReference type="Pfam" id="PF02805">
    <property type="entry name" value="Ada_Zn_binding"/>
    <property type="match status" value="1"/>
</dbReference>
<dbReference type="PROSITE" id="PS01124">
    <property type="entry name" value="HTH_ARAC_FAMILY_2"/>
    <property type="match status" value="1"/>
</dbReference>
<dbReference type="GO" id="GO:0003700">
    <property type="term" value="F:DNA-binding transcription factor activity"/>
    <property type="evidence" value="ECO:0007669"/>
    <property type="project" value="InterPro"/>
</dbReference>
<dbReference type="EMBL" id="KQ947426">
    <property type="protein sequence ID" value="KUJ11471.1"/>
    <property type="molecule type" value="Genomic_DNA"/>
</dbReference>
<dbReference type="GO" id="GO:0006281">
    <property type="term" value="P:DNA repair"/>
    <property type="evidence" value="ECO:0007669"/>
    <property type="project" value="InterPro"/>
</dbReference>
<keyword evidence="4" id="KW-0010">Activator</keyword>
<dbReference type="SUPFAM" id="SSF46689">
    <property type="entry name" value="Homeodomain-like"/>
    <property type="match status" value="1"/>
</dbReference>
<comment type="cofactor">
    <cofactor evidence="1">
        <name>Zn(2+)</name>
        <dbReference type="ChEBI" id="CHEBI:29105"/>
    </cofactor>
</comment>
<dbReference type="SUPFAM" id="SSF57884">
    <property type="entry name" value="Ada DNA repair protein, N-terminal domain (N-Ada 10)"/>
    <property type="match status" value="1"/>
</dbReference>
<evidence type="ECO:0000313" key="7">
    <source>
        <dbReference type="EMBL" id="KUJ11471.1"/>
    </source>
</evidence>
<feature type="non-terminal residue" evidence="7">
    <location>
        <position position="131"/>
    </location>
</feature>
<keyword evidence="8" id="KW-1185">Reference proteome</keyword>
<dbReference type="KEGG" id="psco:LY89DRAFT_556719"/>
<dbReference type="InterPro" id="IPR018060">
    <property type="entry name" value="HTH_AraC"/>
</dbReference>
<dbReference type="Proteomes" id="UP000070700">
    <property type="component" value="Unassembled WGS sequence"/>
</dbReference>
<evidence type="ECO:0000256" key="1">
    <source>
        <dbReference type="ARBA" id="ARBA00001947"/>
    </source>
</evidence>
<evidence type="ECO:0000256" key="5">
    <source>
        <dbReference type="ARBA" id="ARBA00023163"/>
    </source>
</evidence>
<keyword evidence="3" id="KW-0805">Transcription regulation</keyword>
<dbReference type="InterPro" id="IPR009057">
    <property type="entry name" value="Homeodomain-like_sf"/>
</dbReference>
<dbReference type="InterPro" id="IPR035451">
    <property type="entry name" value="Ada-like_dom_sf"/>
</dbReference>
<dbReference type="InParanoid" id="A0A194WU35"/>
<dbReference type="GO" id="GO:0008168">
    <property type="term" value="F:methyltransferase activity"/>
    <property type="evidence" value="ECO:0007669"/>
    <property type="project" value="UniProtKB-KW"/>
</dbReference>
<evidence type="ECO:0000313" key="8">
    <source>
        <dbReference type="Proteomes" id="UP000070700"/>
    </source>
</evidence>
<protein>
    <recommendedName>
        <fullName evidence="6">HTH araC/xylS-type domain-containing protein</fullName>
    </recommendedName>
</protein>
<dbReference type="Gene3D" id="3.40.10.10">
    <property type="entry name" value="DNA Methylphosphotriester Repair Domain"/>
    <property type="match status" value="1"/>
</dbReference>
<keyword evidence="5" id="KW-0804">Transcription</keyword>
<keyword evidence="2" id="KW-0808">Transferase</keyword>
<dbReference type="RefSeq" id="XP_018065826.1">
    <property type="nucleotide sequence ID" value="XM_018208382.1"/>
</dbReference>
<accession>A0A194WU35</accession>
<proteinExistence type="predicted"/>
<feature type="domain" description="HTH araC/xylS-type" evidence="6">
    <location>
        <begin position="83"/>
        <end position="131"/>
    </location>
</feature>
<keyword evidence="2" id="KW-0489">Methyltransferase</keyword>
<evidence type="ECO:0000256" key="2">
    <source>
        <dbReference type="ARBA" id="ARBA00022603"/>
    </source>
</evidence>
<dbReference type="Gene3D" id="1.10.10.60">
    <property type="entry name" value="Homeodomain-like"/>
    <property type="match status" value="1"/>
</dbReference>
<dbReference type="GO" id="GO:0032259">
    <property type="term" value="P:methylation"/>
    <property type="evidence" value="ECO:0007669"/>
    <property type="project" value="UniProtKB-KW"/>
</dbReference>
<dbReference type="GO" id="GO:0008270">
    <property type="term" value="F:zinc ion binding"/>
    <property type="evidence" value="ECO:0007669"/>
    <property type="project" value="InterPro"/>
</dbReference>
<evidence type="ECO:0000259" key="6">
    <source>
        <dbReference type="PROSITE" id="PS01124"/>
    </source>
</evidence>
<sequence>FATTSSRWAALQSRDPAAANAFIYSVTTTKIYCRPTCPSRLARRANVVFHSSPSEAEADGFRPCKRCHPEVTANDGDSQKQAVAKACELLKKDGENGTKMPVKTLAAKVGFTECHFCRIFKKVMGVTVGEY</sequence>
<name>A0A194WU35_MOLSC</name>
<feature type="non-terminal residue" evidence="7">
    <location>
        <position position="1"/>
    </location>
</feature>